<evidence type="ECO:0000313" key="2">
    <source>
        <dbReference type="Proteomes" id="UP001144612"/>
    </source>
</evidence>
<sequence length="74" mass="8513">MKKIIIAYITGVINSYTKELSRLQKNGIAYETSMRYKAIISGFNDLLDFVEDLQEESDEPITVVLNSKVKQREI</sequence>
<proteinExistence type="predicted"/>
<dbReference type="RefSeq" id="WP_268060324.1">
    <property type="nucleotide sequence ID" value="NZ_JAPQFJ010000003.1"/>
</dbReference>
<comment type="caution">
    <text evidence="1">The sequence shown here is derived from an EMBL/GenBank/DDBJ whole genome shotgun (WGS) entry which is preliminary data.</text>
</comment>
<dbReference type="EMBL" id="JAPQFJ010000003">
    <property type="protein sequence ID" value="MCY6957923.1"/>
    <property type="molecule type" value="Genomic_DNA"/>
</dbReference>
<evidence type="ECO:0000313" key="1">
    <source>
        <dbReference type="EMBL" id="MCY6957923.1"/>
    </source>
</evidence>
<name>A0ABT4D6X4_9CLOT</name>
<gene>
    <name evidence="1" type="ORF">OW729_04810</name>
</gene>
<organism evidence="1 2">
    <name type="scientific">Clostridium brassicae</name>
    <dbReference type="NCBI Taxonomy" id="2999072"/>
    <lineage>
        <taxon>Bacteria</taxon>
        <taxon>Bacillati</taxon>
        <taxon>Bacillota</taxon>
        <taxon>Clostridia</taxon>
        <taxon>Eubacteriales</taxon>
        <taxon>Clostridiaceae</taxon>
        <taxon>Clostridium</taxon>
    </lineage>
</organism>
<keyword evidence="2" id="KW-1185">Reference proteome</keyword>
<protein>
    <submittedName>
        <fullName evidence="1">Uncharacterized protein</fullName>
    </submittedName>
</protein>
<dbReference type="Proteomes" id="UP001144612">
    <property type="component" value="Unassembled WGS sequence"/>
</dbReference>
<accession>A0ABT4D6X4</accession>
<reference evidence="1" key="1">
    <citation type="submission" date="2022-12" db="EMBL/GenBank/DDBJ databases">
        <title>Clostridium sp. nov., isolated from industrial wastewater.</title>
        <authorList>
            <person name="Jiayan W."/>
        </authorList>
    </citation>
    <scope>NUCLEOTIDE SEQUENCE</scope>
    <source>
        <strain evidence="1">ZC22-4</strain>
    </source>
</reference>